<reference evidence="3" key="1">
    <citation type="submission" date="2014-03" db="EMBL/GenBank/DDBJ databases">
        <authorList>
            <person name="Aksoy S."/>
            <person name="Warren W."/>
            <person name="Wilson R.K."/>
        </authorList>
    </citation>
    <scope>NUCLEOTIDE SEQUENCE [LARGE SCALE GENOMIC DNA]</scope>
    <source>
        <strain evidence="3">IAEA</strain>
    </source>
</reference>
<sequence length="341" mass="39412">MNYKLTFSVISITFTLMLITTKFIRRVLVPNNIALNSLVLSVHPICLIGFVFLITNLNVPLQCLDSISDFFSSKRINNITKLPTLKYSGERIGADHTVMVQSFVASADRTRSCKTALLLAATPARNGNVMHCPESTVLLSFIRGEDERLWAELSHVLIYYEERCPVQSYYTHSILKPHRAIVDRLRGESTSQPKSLSSLSEDFDSKGYVSFFIITKVEGLLNFSNYKKGSRSLKDYFCFFLQDIFIFVSSQWHLYMKSKRRKVFIVQWRWQTLIFFIAWLLQFRTLSALALQFEKLVILQTVLKKCEKRNFLKCTHAERSIASQCFLMDARKNATVYLPNM</sequence>
<dbReference type="AlphaFoldDB" id="A0A1A9Z2Y2"/>
<organism evidence="2 3">
    <name type="scientific">Glossina pallidipes</name>
    <name type="common">Tsetse fly</name>
    <dbReference type="NCBI Taxonomy" id="7398"/>
    <lineage>
        <taxon>Eukaryota</taxon>
        <taxon>Metazoa</taxon>
        <taxon>Ecdysozoa</taxon>
        <taxon>Arthropoda</taxon>
        <taxon>Hexapoda</taxon>
        <taxon>Insecta</taxon>
        <taxon>Pterygota</taxon>
        <taxon>Neoptera</taxon>
        <taxon>Endopterygota</taxon>
        <taxon>Diptera</taxon>
        <taxon>Brachycera</taxon>
        <taxon>Muscomorpha</taxon>
        <taxon>Hippoboscoidea</taxon>
        <taxon>Glossinidae</taxon>
        <taxon>Glossina</taxon>
    </lineage>
</organism>
<keyword evidence="3" id="KW-1185">Reference proteome</keyword>
<dbReference type="EnsemblMetazoa" id="GPAI002154-RA">
    <property type="protein sequence ID" value="GPAI002154-PA"/>
    <property type="gene ID" value="GPAI002154"/>
</dbReference>
<proteinExistence type="predicted"/>
<dbReference type="VEuPathDB" id="VectorBase:GPAI002154"/>
<keyword evidence="1" id="KW-1133">Transmembrane helix</keyword>
<protein>
    <recommendedName>
        <fullName evidence="4">Transmembrane protein</fullName>
    </recommendedName>
</protein>
<evidence type="ECO:0008006" key="4">
    <source>
        <dbReference type="Google" id="ProtNLM"/>
    </source>
</evidence>
<keyword evidence="1" id="KW-0472">Membrane</keyword>
<evidence type="ECO:0000313" key="2">
    <source>
        <dbReference type="EnsemblMetazoa" id="GPAI002154-PA"/>
    </source>
</evidence>
<feature type="transmembrane region" description="Helical" evidence="1">
    <location>
        <begin position="268"/>
        <end position="291"/>
    </location>
</feature>
<evidence type="ECO:0000256" key="1">
    <source>
        <dbReference type="SAM" id="Phobius"/>
    </source>
</evidence>
<dbReference type="Proteomes" id="UP000092445">
    <property type="component" value="Unassembled WGS sequence"/>
</dbReference>
<reference evidence="2" key="2">
    <citation type="submission" date="2020-05" db="UniProtKB">
        <authorList>
            <consortium name="EnsemblMetazoa"/>
        </authorList>
    </citation>
    <scope>IDENTIFICATION</scope>
    <source>
        <strain evidence="2">IAEA</strain>
    </source>
</reference>
<name>A0A1A9Z2Y2_GLOPL</name>
<evidence type="ECO:0000313" key="3">
    <source>
        <dbReference type="Proteomes" id="UP000092445"/>
    </source>
</evidence>
<accession>A0A1A9Z2Y2</accession>
<feature type="transmembrane region" description="Helical" evidence="1">
    <location>
        <begin position="6"/>
        <end position="24"/>
    </location>
</feature>
<keyword evidence="1" id="KW-0812">Transmembrane</keyword>
<feature type="transmembrane region" description="Helical" evidence="1">
    <location>
        <begin position="33"/>
        <end position="54"/>
    </location>
</feature>